<accession>A0A9N9CQ87</accession>
<evidence type="ECO:0000313" key="2">
    <source>
        <dbReference type="Proteomes" id="UP000789508"/>
    </source>
</evidence>
<evidence type="ECO:0000313" key="1">
    <source>
        <dbReference type="EMBL" id="CAG8607185.1"/>
    </source>
</evidence>
<organism evidence="1 2">
    <name type="scientific">Ambispora leptoticha</name>
    <dbReference type="NCBI Taxonomy" id="144679"/>
    <lineage>
        <taxon>Eukaryota</taxon>
        <taxon>Fungi</taxon>
        <taxon>Fungi incertae sedis</taxon>
        <taxon>Mucoromycota</taxon>
        <taxon>Glomeromycotina</taxon>
        <taxon>Glomeromycetes</taxon>
        <taxon>Archaeosporales</taxon>
        <taxon>Ambisporaceae</taxon>
        <taxon>Ambispora</taxon>
    </lineage>
</organism>
<dbReference type="Proteomes" id="UP000789508">
    <property type="component" value="Unassembled WGS sequence"/>
</dbReference>
<dbReference type="AlphaFoldDB" id="A0A9N9CQ87"/>
<comment type="caution">
    <text evidence="1">The sequence shown here is derived from an EMBL/GenBank/DDBJ whole genome shotgun (WGS) entry which is preliminary data.</text>
</comment>
<proteinExistence type="predicted"/>
<protein>
    <submittedName>
        <fullName evidence="1">9784_t:CDS:1</fullName>
    </submittedName>
</protein>
<sequence length="85" mass="9703">MDHPSKKSILADVKKDNALEKYSSKVIDIVRVLENEVVSNLSTINARNKFKNKLQHTEKTDPTGSLIDNYSIIEGRDSEDWMLVQ</sequence>
<keyword evidence="2" id="KW-1185">Reference proteome</keyword>
<name>A0A9N9CQ87_9GLOM</name>
<dbReference type="OrthoDB" id="21330at2759"/>
<reference evidence="1" key="1">
    <citation type="submission" date="2021-06" db="EMBL/GenBank/DDBJ databases">
        <authorList>
            <person name="Kallberg Y."/>
            <person name="Tangrot J."/>
            <person name="Rosling A."/>
        </authorList>
    </citation>
    <scope>NUCLEOTIDE SEQUENCE</scope>
    <source>
        <strain evidence="1">FL130A</strain>
    </source>
</reference>
<dbReference type="EMBL" id="CAJVPS010004715">
    <property type="protein sequence ID" value="CAG8607185.1"/>
    <property type="molecule type" value="Genomic_DNA"/>
</dbReference>
<gene>
    <name evidence="1" type="ORF">ALEPTO_LOCUS8407</name>
</gene>